<dbReference type="InterPro" id="IPR053181">
    <property type="entry name" value="EcdB-like_regulator"/>
</dbReference>
<dbReference type="OrthoDB" id="4356994at2759"/>
<dbReference type="SMART" id="SM00066">
    <property type="entry name" value="GAL4"/>
    <property type="match status" value="1"/>
</dbReference>
<evidence type="ECO:0000256" key="2">
    <source>
        <dbReference type="SAM" id="MobiDB-lite"/>
    </source>
</evidence>
<dbReference type="PROSITE" id="PS00463">
    <property type="entry name" value="ZN2_CY6_FUNGAL_1"/>
    <property type="match status" value="1"/>
</dbReference>
<name>A0A6A6DA72_9PEZI</name>
<dbReference type="InterPro" id="IPR001138">
    <property type="entry name" value="Zn2Cys6_DnaBD"/>
</dbReference>
<feature type="domain" description="Zn(2)-C6 fungal-type" evidence="3">
    <location>
        <begin position="58"/>
        <end position="88"/>
    </location>
</feature>
<dbReference type="PANTHER" id="PTHR47785">
    <property type="entry name" value="ZN(II)2CYS6 TRANSCRIPTION FACTOR (EUROFUNG)-RELATED-RELATED"/>
    <property type="match status" value="1"/>
</dbReference>
<dbReference type="Pfam" id="PF00172">
    <property type="entry name" value="Zn_clus"/>
    <property type="match status" value="1"/>
</dbReference>
<evidence type="ECO:0000313" key="4">
    <source>
        <dbReference type="EMBL" id="KAF2176434.1"/>
    </source>
</evidence>
<evidence type="ECO:0000259" key="3">
    <source>
        <dbReference type="PROSITE" id="PS50048"/>
    </source>
</evidence>
<evidence type="ECO:0000256" key="1">
    <source>
        <dbReference type="ARBA" id="ARBA00023242"/>
    </source>
</evidence>
<dbReference type="SUPFAM" id="SSF57701">
    <property type="entry name" value="Zn2/Cys6 DNA-binding domain"/>
    <property type="match status" value="1"/>
</dbReference>
<dbReference type="Gene3D" id="4.10.240.10">
    <property type="entry name" value="Zn(2)-C6 fungal-type DNA-binding domain"/>
    <property type="match status" value="1"/>
</dbReference>
<dbReference type="PANTHER" id="PTHR47785:SF5">
    <property type="entry name" value="ZN(II)2CYS6 TRANSCRIPTION FACTOR (EUROFUNG)"/>
    <property type="match status" value="1"/>
</dbReference>
<organism evidence="4 5">
    <name type="scientific">Zopfia rhizophila CBS 207.26</name>
    <dbReference type="NCBI Taxonomy" id="1314779"/>
    <lineage>
        <taxon>Eukaryota</taxon>
        <taxon>Fungi</taxon>
        <taxon>Dikarya</taxon>
        <taxon>Ascomycota</taxon>
        <taxon>Pezizomycotina</taxon>
        <taxon>Dothideomycetes</taxon>
        <taxon>Dothideomycetes incertae sedis</taxon>
        <taxon>Zopfiaceae</taxon>
        <taxon>Zopfia</taxon>
    </lineage>
</organism>
<evidence type="ECO:0000313" key="5">
    <source>
        <dbReference type="Proteomes" id="UP000800200"/>
    </source>
</evidence>
<reference evidence="4" key="1">
    <citation type="journal article" date="2020" name="Stud. Mycol.">
        <title>101 Dothideomycetes genomes: a test case for predicting lifestyles and emergence of pathogens.</title>
        <authorList>
            <person name="Haridas S."/>
            <person name="Albert R."/>
            <person name="Binder M."/>
            <person name="Bloem J."/>
            <person name="Labutti K."/>
            <person name="Salamov A."/>
            <person name="Andreopoulos B."/>
            <person name="Baker S."/>
            <person name="Barry K."/>
            <person name="Bills G."/>
            <person name="Bluhm B."/>
            <person name="Cannon C."/>
            <person name="Castanera R."/>
            <person name="Culley D."/>
            <person name="Daum C."/>
            <person name="Ezra D."/>
            <person name="Gonzalez J."/>
            <person name="Henrissat B."/>
            <person name="Kuo A."/>
            <person name="Liang C."/>
            <person name="Lipzen A."/>
            <person name="Lutzoni F."/>
            <person name="Magnuson J."/>
            <person name="Mondo S."/>
            <person name="Nolan M."/>
            <person name="Ohm R."/>
            <person name="Pangilinan J."/>
            <person name="Park H.-J."/>
            <person name="Ramirez L."/>
            <person name="Alfaro M."/>
            <person name="Sun H."/>
            <person name="Tritt A."/>
            <person name="Yoshinaga Y."/>
            <person name="Zwiers L.-H."/>
            <person name="Turgeon B."/>
            <person name="Goodwin S."/>
            <person name="Spatafora J."/>
            <person name="Crous P."/>
            <person name="Grigoriev I."/>
        </authorList>
    </citation>
    <scope>NUCLEOTIDE SEQUENCE</scope>
    <source>
        <strain evidence="4">CBS 207.26</strain>
    </source>
</reference>
<accession>A0A6A6DA72</accession>
<dbReference type="EMBL" id="ML994709">
    <property type="protein sequence ID" value="KAF2176434.1"/>
    <property type="molecule type" value="Genomic_DNA"/>
</dbReference>
<sequence length="659" mass="74664">MPTSNDTLWPNADQGLEAGTRPESNVAPAEEPALEPPNKRRCRATTAKFTHRKRAVAACQFCRLRKTKCDNVRPVCGFCRHHKAQCIWGDRLEDRSQYDDADREILERLDEIKLLLHSTWPPSLPFLPGQAHPNATLLQDVLPTSPASVAVHGGSHLPCGGPRLSPYTAACSESLLKWPVFEGVISVSDARIDSFLLESDAEPNADEHDPAPIVAQGIQEEDFVHLCRKFLTNVHLRNPILEGDELNEYAKHAAENGLKWDAASCLVLLACALACYTRPWVWEPPQTASGEGDPLRPPAVLREEDIFAAQAYYLAARKRIGLLGSSIIDFQCLFFASVFERHSLNLLQAWFYVQQASSRLQAHLMRRAKGYQCDADTSEHASTHHLEQRVFWSVFKAEKELLPELGFRSSGIEDLAYPGTMFPSPPPILTGLDPSSPASPQDQGRTQEERSWFFYLAEISLRRTINDTLWLLYHKGEQYWLTHIDSLVRQHAESEKEIALWYSHLPSSIRFDPSGQPNNELSFYLQGRFQDWREYILRPLLYYALHHPTEHKPTQQILACAQESVNVCANSIIYNNHHYRHGGTWFTCRRTFTAALIILAVVLKGERGLQPPANWHSLMKMALTTLGRWGAEAADVEHMRVTLERLFQETCRRTVIPAT</sequence>
<protein>
    <recommendedName>
        <fullName evidence="3">Zn(2)-C6 fungal-type domain-containing protein</fullName>
    </recommendedName>
</protein>
<keyword evidence="5" id="KW-1185">Reference proteome</keyword>
<dbReference type="CDD" id="cd12148">
    <property type="entry name" value="fungal_TF_MHR"/>
    <property type="match status" value="1"/>
</dbReference>
<dbReference type="Proteomes" id="UP000800200">
    <property type="component" value="Unassembled WGS sequence"/>
</dbReference>
<dbReference type="GO" id="GO:0000981">
    <property type="term" value="F:DNA-binding transcription factor activity, RNA polymerase II-specific"/>
    <property type="evidence" value="ECO:0007669"/>
    <property type="project" value="InterPro"/>
</dbReference>
<dbReference type="CDD" id="cd00067">
    <property type="entry name" value="GAL4"/>
    <property type="match status" value="1"/>
</dbReference>
<feature type="region of interest" description="Disordered" evidence="2">
    <location>
        <begin position="1"/>
        <end position="41"/>
    </location>
</feature>
<dbReference type="PROSITE" id="PS50048">
    <property type="entry name" value="ZN2_CY6_FUNGAL_2"/>
    <property type="match status" value="1"/>
</dbReference>
<proteinExistence type="predicted"/>
<dbReference type="InterPro" id="IPR036864">
    <property type="entry name" value="Zn2-C6_fun-type_DNA-bd_sf"/>
</dbReference>
<dbReference type="AlphaFoldDB" id="A0A6A6DA72"/>
<keyword evidence="1" id="KW-0539">Nucleus</keyword>
<dbReference type="GO" id="GO:0008270">
    <property type="term" value="F:zinc ion binding"/>
    <property type="evidence" value="ECO:0007669"/>
    <property type="project" value="InterPro"/>
</dbReference>
<gene>
    <name evidence="4" type="ORF">K469DRAFT_678604</name>
</gene>